<evidence type="ECO:0000313" key="2">
    <source>
        <dbReference type="Proteomes" id="UP001054945"/>
    </source>
</evidence>
<protein>
    <submittedName>
        <fullName evidence="1">Uncharacterized protein</fullName>
    </submittedName>
</protein>
<name>A0AAV4RED5_CAEEX</name>
<dbReference type="Proteomes" id="UP001054945">
    <property type="component" value="Unassembled WGS sequence"/>
</dbReference>
<comment type="caution">
    <text evidence="1">The sequence shown here is derived from an EMBL/GenBank/DDBJ whole genome shotgun (WGS) entry which is preliminary data.</text>
</comment>
<organism evidence="1 2">
    <name type="scientific">Caerostris extrusa</name>
    <name type="common">Bark spider</name>
    <name type="synonym">Caerostris bankana</name>
    <dbReference type="NCBI Taxonomy" id="172846"/>
    <lineage>
        <taxon>Eukaryota</taxon>
        <taxon>Metazoa</taxon>
        <taxon>Ecdysozoa</taxon>
        <taxon>Arthropoda</taxon>
        <taxon>Chelicerata</taxon>
        <taxon>Arachnida</taxon>
        <taxon>Araneae</taxon>
        <taxon>Araneomorphae</taxon>
        <taxon>Entelegynae</taxon>
        <taxon>Araneoidea</taxon>
        <taxon>Araneidae</taxon>
        <taxon>Caerostris</taxon>
    </lineage>
</organism>
<dbReference type="EMBL" id="BPLR01007746">
    <property type="protein sequence ID" value="GIY19379.1"/>
    <property type="molecule type" value="Genomic_DNA"/>
</dbReference>
<evidence type="ECO:0000313" key="1">
    <source>
        <dbReference type="EMBL" id="GIY19379.1"/>
    </source>
</evidence>
<sequence length="70" mass="8102">MYICYLQEKYFKDQILSNTQSGLIQLGSFTESKHVLLQVRRKTLINHGWLSPIVLRVKFGCGLMNGQKKT</sequence>
<gene>
    <name evidence="1" type="ORF">CEXT_400531</name>
</gene>
<proteinExistence type="predicted"/>
<keyword evidence="2" id="KW-1185">Reference proteome</keyword>
<dbReference type="AlphaFoldDB" id="A0AAV4RED5"/>
<reference evidence="1 2" key="1">
    <citation type="submission" date="2021-06" db="EMBL/GenBank/DDBJ databases">
        <title>Caerostris extrusa draft genome.</title>
        <authorList>
            <person name="Kono N."/>
            <person name="Arakawa K."/>
        </authorList>
    </citation>
    <scope>NUCLEOTIDE SEQUENCE [LARGE SCALE GENOMIC DNA]</scope>
</reference>
<accession>A0AAV4RED5</accession>